<dbReference type="Proteomes" id="UP000276133">
    <property type="component" value="Unassembled WGS sequence"/>
</dbReference>
<comment type="caution">
    <text evidence="1">The sequence shown here is derived from an EMBL/GenBank/DDBJ whole genome shotgun (WGS) entry which is preliminary data.</text>
</comment>
<reference evidence="1 2" key="1">
    <citation type="journal article" date="2018" name="Sci. Rep.">
        <title>Genomic signatures of local adaptation to the degree of environmental predictability in rotifers.</title>
        <authorList>
            <person name="Franch-Gras L."/>
            <person name="Hahn C."/>
            <person name="Garcia-Roger E.M."/>
            <person name="Carmona M.J."/>
            <person name="Serra M."/>
            <person name="Gomez A."/>
        </authorList>
    </citation>
    <scope>NUCLEOTIDE SEQUENCE [LARGE SCALE GENOMIC DNA]</scope>
    <source>
        <strain evidence="1">HYR1</strain>
    </source>
</reference>
<dbReference type="EMBL" id="REGN01006295">
    <property type="protein sequence ID" value="RNA10126.1"/>
    <property type="molecule type" value="Genomic_DNA"/>
</dbReference>
<name>A0A3M7QFB2_BRAPC</name>
<gene>
    <name evidence="1" type="ORF">BpHYR1_047205</name>
</gene>
<sequence>MSKKNEILAKCYLFEEKKISKSKNLNFHSRKIFFSSLKNVIIKKKFSKIIQNTENNQNFFKKTYIHFPVFIIDIILKTEKGHLVETRRDKFTFYSKKIVNLGYNRACFGFLKKHLFNHFFNKYKINFNKIAKIIYSVGN</sequence>
<organism evidence="1 2">
    <name type="scientific">Brachionus plicatilis</name>
    <name type="common">Marine rotifer</name>
    <name type="synonym">Brachionus muelleri</name>
    <dbReference type="NCBI Taxonomy" id="10195"/>
    <lineage>
        <taxon>Eukaryota</taxon>
        <taxon>Metazoa</taxon>
        <taxon>Spiralia</taxon>
        <taxon>Gnathifera</taxon>
        <taxon>Rotifera</taxon>
        <taxon>Eurotatoria</taxon>
        <taxon>Monogononta</taxon>
        <taxon>Pseudotrocha</taxon>
        <taxon>Ploima</taxon>
        <taxon>Brachionidae</taxon>
        <taxon>Brachionus</taxon>
    </lineage>
</organism>
<accession>A0A3M7QFB2</accession>
<dbReference type="AlphaFoldDB" id="A0A3M7QFB2"/>
<keyword evidence="2" id="KW-1185">Reference proteome</keyword>
<protein>
    <submittedName>
        <fullName evidence="1">Uncharacterized protein</fullName>
    </submittedName>
</protein>
<proteinExistence type="predicted"/>
<evidence type="ECO:0000313" key="2">
    <source>
        <dbReference type="Proteomes" id="UP000276133"/>
    </source>
</evidence>
<evidence type="ECO:0000313" key="1">
    <source>
        <dbReference type="EMBL" id="RNA10126.1"/>
    </source>
</evidence>